<feature type="region of interest" description="Disordered" evidence="1">
    <location>
        <begin position="29"/>
        <end position="71"/>
    </location>
</feature>
<keyword evidence="5" id="KW-1185">Reference proteome</keyword>
<evidence type="ECO:0000313" key="4">
    <source>
        <dbReference type="EMBL" id="KAF0724541.1"/>
    </source>
</evidence>
<keyword evidence="2" id="KW-1133">Transmembrane helix</keyword>
<protein>
    <submittedName>
        <fullName evidence="4">Uncharacterized protein</fullName>
    </submittedName>
</protein>
<feature type="signal peptide" evidence="3">
    <location>
        <begin position="1"/>
        <end position="20"/>
    </location>
</feature>
<gene>
    <name evidence="4" type="ORF">Ae201684_016834</name>
</gene>
<evidence type="ECO:0000256" key="1">
    <source>
        <dbReference type="SAM" id="MobiDB-lite"/>
    </source>
</evidence>
<feature type="transmembrane region" description="Helical" evidence="2">
    <location>
        <begin position="328"/>
        <end position="350"/>
    </location>
</feature>
<keyword evidence="2" id="KW-0812">Transmembrane</keyword>
<feature type="compositionally biased region" description="Basic and acidic residues" evidence="1">
    <location>
        <begin position="29"/>
        <end position="46"/>
    </location>
</feature>
<keyword evidence="2" id="KW-0472">Membrane</keyword>
<sequence>MKWLLLVSTLVYCLTSTTSAVVATIAAKSHETKNSTKPHDHHDNHHQPKAQANHTKHGNQTTPKHGNASHHSANRPLVVYQDWCHVSCSQRACRREYAACLDLFHGDGCSCYPGLLDCALNHCVGIEFERILATCYDALPQRNHQARCALTCAPGLYPFDDSTGSTNQTNSTGKNESTIHVPRVVSWSVVTSLSIHNASNFSAPALKAALIHFLAKTTKNHSKLTADNVTLHAENDTAAGTLVIDVVIACDSLDEMNATDQALEQLAYESSTPLGQEFVGAGLVAKPAQVSVSSVKTFVVADTDKPATTAPPVEEIQSTSTLFGMSQGMFMVVAAGGAALLALVVACICIRCRKKHGARGHVQ</sequence>
<dbReference type="AlphaFoldDB" id="A0A6G0WAY9"/>
<comment type="caution">
    <text evidence="4">The sequence shown here is derived from an EMBL/GenBank/DDBJ whole genome shotgun (WGS) entry which is preliminary data.</text>
</comment>
<reference evidence="4 5" key="1">
    <citation type="submission" date="2019-07" db="EMBL/GenBank/DDBJ databases">
        <title>Genomics analysis of Aphanomyces spp. identifies a new class of oomycete effector associated with host adaptation.</title>
        <authorList>
            <person name="Gaulin E."/>
        </authorList>
    </citation>
    <scope>NUCLEOTIDE SEQUENCE [LARGE SCALE GENOMIC DNA]</scope>
    <source>
        <strain evidence="4 5">ATCC 201684</strain>
    </source>
</reference>
<evidence type="ECO:0000313" key="5">
    <source>
        <dbReference type="Proteomes" id="UP000481153"/>
    </source>
</evidence>
<keyword evidence="3" id="KW-0732">Signal</keyword>
<proteinExistence type="predicted"/>
<dbReference type="Proteomes" id="UP000481153">
    <property type="component" value="Unassembled WGS sequence"/>
</dbReference>
<evidence type="ECO:0000256" key="2">
    <source>
        <dbReference type="SAM" id="Phobius"/>
    </source>
</evidence>
<feature type="chain" id="PRO_5026201584" evidence="3">
    <location>
        <begin position="21"/>
        <end position="363"/>
    </location>
</feature>
<accession>A0A6G0WAY9</accession>
<evidence type="ECO:0000256" key="3">
    <source>
        <dbReference type="SAM" id="SignalP"/>
    </source>
</evidence>
<organism evidence="4 5">
    <name type="scientific">Aphanomyces euteiches</name>
    <dbReference type="NCBI Taxonomy" id="100861"/>
    <lineage>
        <taxon>Eukaryota</taxon>
        <taxon>Sar</taxon>
        <taxon>Stramenopiles</taxon>
        <taxon>Oomycota</taxon>
        <taxon>Saprolegniomycetes</taxon>
        <taxon>Saprolegniales</taxon>
        <taxon>Verrucalvaceae</taxon>
        <taxon>Aphanomyces</taxon>
    </lineage>
</organism>
<dbReference type="VEuPathDB" id="FungiDB:AeMF1_018866"/>
<feature type="compositionally biased region" description="Polar residues" evidence="1">
    <location>
        <begin position="50"/>
        <end position="64"/>
    </location>
</feature>
<dbReference type="EMBL" id="VJMJ01000269">
    <property type="protein sequence ID" value="KAF0724541.1"/>
    <property type="molecule type" value="Genomic_DNA"/>
</dbReference>
<name>A0A6G0WAY9_9STRA</name>